<dbReference type="AlphaFoldDB" id="A0AAD9MPM8"/>
<evidence type="ECO:0000259" key="3">
    <source>
        <dbReference type="Pfam" id="PF00685"/>
    </source>
</evidence>
<dbReference type="Proteomes" id="UP001208570">
    <property type="component" value="Unassembled WGS sequence"/>
</dbReference>
<gene>
    <name evidence="4" type="ORF">LSH36_1258g00041</name>
</gene>
<keyword evidence="5" id="KW-1185">Reference proteome</keyword>
<evidence type="ECO:0000256" key="2">
    <source>
        <dbReference type="ARBA" id="ARBA00022679"/>
    </source>
</evidence>
<proteinExistence type="inferred from homology"/>
<dbReference type="Pfam" id="PF00685">
    <property type="entry name" value="Sulfotransfer_1"/>
    <property type="match status" value="1"/>
</dbReference>
<dbReference type="InterPro" id="IPR027417">
    <property type="entry name" value="P-loop_NTPase"/>
</dbReference>
<evidence type="ECO:0000313" key="5">
    <source>
        <dbReference type="Proteomes" id="UP001208570"/>
    </source>
</evidence>
<accession>A0AAD9MPM8</accession>
<protein>
    <recommendedName>
        <fullName evidence="3">Sulfotransferase domain-containing protein</fullName>
    </recommendedName>
</protein>
<dbReference type="InterPro" id="IPR000863">
    <property type="entry name" value="Sulfotransferase_dom"/>
</dbReference>
<name>A0AAD9MPM8_9ANNE</name>
<evidence type="ECO:0000256" key="1">
    <source>
        <dbReference type="ARBA" id="ARBA00005771"/>
    </source>
</evidence>
<sequence>MADYRLPGEWSKDGMVFGRTVAKEAIDRLESFEMSEGEVLLATYPKTGTTWLQELIWLVCNSSKMDLARSVPLDRRFPYLELQLEGSQSGIEMLQMMSHPFLMKTHLRSETFRMEIEKGKVKVIIGIRNPKDTLVSFYHFYRMTYNLGNFSGSWDDFFELYKTKHMLYGDYFQWYSSWLQYIDKPNVMLVKYEDMHHRLSDVIKGVSTFLGKNLPENVMDDISLQLSFDSMRHNNMVNKTLTGNFNMQISSFMRKGKIGDWKNYFSQEQSGAVEKSYKDTIEPFGIGLEFE</sequence>
<dbReference type="SUPFAM" id="SSF52540">
    <property type="entry name" value="P-loop containing nucleoside triphosphate hydrolases"/>
    <property type="match status" value="1"/>
</dbReference>
<dbReference type="GO" id="GO:0008146">
    <property type="term" value="F:sulfotransferase activity"/>
    <property type="evidence" value="ECO:0007669"/>
    <property type="project" value="InterPro"/>
</dbReference>
<comment type="caution">
    <text evidence="4">The sequence shown here is derived from an EMBL/GenBank/DDBJ whole genome shotgun (WGS) entry which is preliminary data.</text>
</comment>
<organism evidence="4 5">
    <name type="scientific">Paralvinella palmiformis</name>
    <dbReference type="NCBI Taxonomy" id="53620"/>
    <lineage>
        <taxon>Eukaryota</taxon>
        <taxon>Metazoa</taxon>
        <taxon>Spiralia</taxon>
        <taxon>Lophotrochozoa</taxon>
        <taxon>Annelida</taxon>
        <taxon>Polychaeta</taxon>
        <taxon>Sedentaria</taxon>
        <taxon>Canalipalpata</taxon>
        <taxon>Terebellida</taxon>
        <taxon>Terebelliformia</taxon>
        <taxon>Alvinellidae</taxon>
        <taxon>Paralvinella</taxon>
    </lineage>
</organism>
<feature type="domain" description="Sulfotransferase" evidence="3">
    <location>
        <begin position="38"/>
        <end position="281"/>
    </location>
</feature>
<reference evidence="4" key="1">
    <citation type="journal article" date="2023" name="Mol. Biol. Evol.">
        <title>Third-Generation Sequencing Reveals the Adaptive Role of the Epigenome in Three Deep-Sea Polychaetes.</title>
        <authorList>
            <person name="Perez M."/>
            <person name="Aroh O."/>
            <person name="Sun Y."/>
            <person name="Lan Y."/>
            <person name="Juniper S.K."/>
            <person name="Young C.R."/>
            <person name="Angers B."/>
            <person name="Qian P.Y."/>
        </authorList>
    </citation>
    <scope>NUCLEOTIDE SEQUENCE</scope>
    <source>
        <strain evidence="4">P08H-3</strain>
    </source>
</reference>
<comment type="similarity">
    <text evidence="1">Belongs to the sulfotransferase 1 family.</text>
</comment>
<keyword evidence="2" id="KW-0808">Transferase</keyword>
<dbReference type="PANTHER" id="PTHR11783">
    <property type="entry name" value="SULFOTRANSFERASE SULT"/>
    <property type="match status" value="1"/>
</dbReference>
<dbReference type="Gene3D" id="3.40.50.300">
    <property type="entry name" value="P-loop containing nucleotide triphosphate hydrolases"/>
    <property type="match status" value="1"/>
</dbReference>
<evidence type="ECO:0000313" key="4">
    <source>
        <dbReference type="EMBL" id="KAK2140755.1"/>
    </source>
</evidence>
<dbReference type="EMBL" id="JAODUP010001258">
    <property type="protein sequence ID" value="KAK2140755.1"/>
    <property type="molecule type" value="Genomic_DNA"/>
</dbReference>